<feature type="transmembrane region" description="Helical" evidence="7">
    <location>
        <begin position="113"/>
        <end position="136"/>
    </location>
</feature>
<dbReference type="RefSeq" id="WP_110324661.1">
    <property type="nucleotide sequence ID" value="NZ_QJKD01000012.1"/>
</dbReference>
<dbReference type="EMBL" id="QJKD01000012">
    <property type="protein sequence ID" value="PXX50292.1"/>
    <property type="molecule type" value="Genomic_DNA"/>
</dbReference>
<comment type="subcellular location">
    <subcellularLocation>
        <location evidence="1">Cell membrane</location>
        <topology evidence="1">Multi-pass membrane protein</topology>
    </subcellularLocation>
</comment>
<feature type="transmembrane region" description="Helical" evidence="7">
    <location>
        <begin position="258"/>
        <end position="278"/>
    </location>
</feature>
<keyword evidence="6 7" id="KW-0472">Membrane</keyword>
<evidence type="ECO:0000256" key="3">
    <source>
        <dbReference type="ARBA" id="ARBA00022475"/>
    </source>
</evidence>
<feature type="transmembrane region" description="Helical" evidence="7">
    <location>
        <begin position="226"/>
        <end position="246"/>
    </location>
</feature>
<feature type="transmembrane region" description="Helical" evidence="7">
    <location>
        <begin position="142"/>
        <end position="159"/>
    </location>
</feature>
<comment type="caution">
    <text evidence="8">The sequence shown here is derived from an EMBL/GenBank/DDBJ whole genome shotgun (WGS) entry which is preliminary data.</text>
</comment>
<dbReference type="Pfam" id="PF03601">
    <property type="entry name" value="Cons_hypoth698"/>
    <property type="match status" value="1"/>
</dbReference>
<proteinExistence type="inferred from homology"/>
<comment type="similarity">
    <text evidence="2">Belongs to the UPF0324 family.</text>
</comment>
<dbReference type="GeneID" id="86063467"/>
<dbReference type="GO" id="GO:0005886">
    <property type="term" value="C:plasma membrane"/>
    <property type="evidence" value="ECO:0007669"/>
    <property type="project" value="UniProtKB-SubCell"/>
</dbReference>
<dbReference type="PANTHER" id="PTHR30106">
    <property type="entry name" value="INNER MEMBRANE PROTEIN YEIH-RELATED"/>
    <property type="match status" value="1"/>
</dbReference>
<gene>
    <name evidence="8" type="ORF">DFR60_112155</name>
</gene>
<dbReference type="InterPro" id="IPR018383">
    <property type="entry name" value="UPF0324_pro"/>
</dbReference>
<keyword evidence="9" id="KW-1185">Reference proteome</keyword>
<evidence type="ECO:0000256" key="5">
    <source>
        <dbReference type="ARBA" id="ARBA00022989"/>
    </source>
</evidence>
<feature type="transmembrane region" description="Helical" evidence="7">
    <location>
        <begin position="360"/>
        <end position="377"/>
    </location>
</feature>
<sequence length="462" mass="49924">MGTNSSRKTAADDVVVADKFSITDLIHKEDWLSIWGAFLIIAVASVGVITGSYVFKGGKFGKWGSADTGSILQFFNGSATSIKTWSGILLTLAALAVIFAVSNHLMGKNIKKYLIAFIGIFALTTLVRLISSQVIFSKYLEYAFWALIIGLFISNVFTVPKWLKPAIQTEFYIKTGLVLMGASVLFSNIQKFGLYGLGIAWLVTPIVIIFMWMFGTKGLKIKNKSMVMTISAATSVCGTSAAIATAAACKAKKTDLTFAVGISLIFTVIMMVCMPLFCKLVAMDPMVGGAWIGGTVDSTGAVVLAGNAMGELAGQVAALVKMIQNILIGFIAFAVAVFFTTRVDKTAGQTVGASEIWHRFPKFILGFLGASLFFSFVFQNTIGVDATATILNNLKEFQTWCFALAFTCIGLETNFKEMAEQFQGGKPFVLYIVGQTFNLVLTFLVAWLLLSGRLFPIPNITI</sequence>
<evidence type="ECO:0000256" key="1">
    <source>
        <dbReference type="ARBA" id="ARBA00004651"/>
    </source>
</evidence>
<feature type="transmembrane region" description="Helical" evidence="7">
    <location>
        <begin position="397"/>
        <end position="415"/>
    </location>
</feature>
<organism evidence="8 9">
    <name type="scientific">Hungatella effluvii</name>
    <dbReference type="NCBI Taxonomy" id="1096246"/>
    <lineage>
        <taxon>Bacteria</taxon>
        <taxon>Bacillati</taxon>
        <taxon>Bacillota</taxon>
        <taxon>Clostridia</taxon>
        <taxon>Lachnospirales</taxon>
        <taxon>Lachnospiraceae</taxon>
        <taxon>Hungatella</taxon>
    </lineage>
</organism>
<feature type="transmembrane region" description="Helical" evidence="7">
    <location>
        <begin position="322"/>
        <end position="339"/>
    </location>
</feature>
<evidence type="ECO:0000313" key="8">
    <source>
        <dbReference type="EMBL" id="PXX50292.1"/>
    </source>
</evidence>
<feature type="transmembrane region" description="Helical" evidence="7">
    <location>
        <begin position="82"/>
        <end position="101"/>
    </location>
</feature>
<evidence type="ECO:0000256" key="4">
    <source>
        <dbReference type="ARBA" id="ARBA00022692"/>
    </source>
</evidence>
<accession>A0A2V3XYW7</accession>
<feature type="transmembrane region" description="Helical" evidence="7">
    <location>
        <begin position="427"/>
        <end position="450"/>
    </location>
</feature>
<evidence type="ECO:0000313" key="9">
    <source>
        <dbReference type="Proteomes" id="UP000248057"/>
    </source>
</evidence>
<dbReference type="PANTHER" id="PTHR30106:SF1">
    <property type="entry name" value="UPF0324 MEMBRANE PROTEIN FN0533"/>
    <property type="match status" value="1"/>
</dbReference>
<name>A0A2V3XYW7_9FIRM</name>
<dbReference type="Proteomes" id="UP000248057">
    <property type="component" value="Unassembled WGS sequence"/>
</dbReference>
<protein>
    <submittedName>
        <fullName evidence="8">Putative integral membrane protein (TIGR00698 family)</fullName>
    </submittedName>
</protein>
<evidence type="ECO:0000256" key="7">
    <source>
        <dbReference type="SAM" id="Phobius"/>
    </source>
</evidence>
<feature type="transmembrane region" description="Helical" evidence="7">
    <location>
        <begin position="195"/>
        <end position="214"/>
    </location>
</feature>
<feature type="transmembrane region" description="Helical" evidence="7">
    <location>
        <begin position="32"/>
        <end position="55"/>
    </location>
</feature>
<dbReference type="AlphaFoldDB" id="A0A2V3XYW7"/>
<keyword evidence="5 7" id="KW-1133">Transmembrane helix</keyword>
<keyword evidence="4 7" id="KW-0812">Transmembrane</keyword>
<reference evidence="8 9" key="1">
    <citation type="submission" date="2018-05" db="EMBL/GenBank/DDBJ databases">
        <title>Genomic Encyclopedia of Type Strains, Phase IV (KMG-IV): sequencing the most valuable type-strain genomes for metagenomic binning, comparative biology and taxonomic classification.</title>
        <authorList>
            <person name="Goeker M."/>
        </authorList>
    </citation>
    <scope>NUCLEOTIDE SEQUENCE [LARGE SCALE GENOMIC DNA]</scope>
    <source>
        <strain evidence="8 9">DSM 24995</strain>
    </source>
</reference>
<evidence type="ECO:0000256" key="2">
    <source>
        <dbReference type="ARBA" id="ARBA00007977"/>
    </source>
</evidence>
<keyword evidence="3" id="KW-1003">Cell membrane</keyword>
<evidence type="ECO:0000256" key="6">
    <source>
        <dbReference type="ARBA" id="ARBA00023136"/>
    </source>
</evidence>